<dbReference type="PANTHER" id="PTHR10788">
    <property type="entry name" value="TREHALOSE-6-PHOSPHATE SYNTHASE"/>
    <property type="match status" value="1"/>
</dbReference>
<feature type="non-terminal residue" evidence="2">
    <location>
        <position position="1"/>
    </location>
</feature>
<dbReference type="InterPro" id="IPR001830">
    <property type="entry name" value="Glyco_trans_20"/>
</dbReference>
<sequence length="227" mass="26551">IHEHLPNLQIILGIDRLDYTKGIIHRIKAFRNALERYPDLQRKVTLLQVVVPSRRNIPMYQDLKIEIERLVSEVNGAFTTSGWVPIHYIYRSLSKTELLAYYRTAEIALITPLKDGMNLVAKEYCAANIEENGVLILSEFAGAVAQLQKGAIIVNPYDIEEVAAAVYKAYHMDREERRIRMKKMRYQVRRQDIYWWVNSYLEAAIARSLENFPLLEDYIPRLDKVER</sequence>
<reference evidence="2" key="1">
    <citation type="journal article" date="2020" name="mSystems">
        <title>Genome- and Community-Level Interaction Insights into Carbon Utilization and Element Cycling Functions of Hydrothermarchaeota in Hydrothermal Sediment.</title>
        <authorList>
            <person name="Zhou Z."/>
            <person name="Liu Y."/>
            <person name="Xu W."/>
            <person name="Pan J."/>
            <person name="Luo Z.H."/>
            <person name="Li M."/>
        </authorList>
    </citation>
    <scope>NUCLEOTIDE SEQUENCE [LARGE SCALE GENOMIC DNA]</scope>
    <source>
        <strain evidence="2">SpSt-1233</strain>
    </source>
</reference>
<name>A0A7V2AVA6_UNCEI</name>
<dbReference type="GO" id="GO:0005992">
    <property type="term" value="P:trehalose biosynthetic process"/>
    <property type="evidence" value="ECO:0007669"/>
    <property type="project" value="InterPro"/>
</dbReference>
<dbReference type="Proteomes" id="UP000886069">
    <property type="component" value="Unassembled WGS sequence"/>
</dbReference>
<dbReference type="SUPFAM" id="SSF53756">
    <property type="entry name" value="UDP-Glycosyltransferase/glycogen phosphorylase"/>
    <property type="match status" value="1"/>
</dbReference>
<comment type="caution">
    <text evidence="2">The sequence shown here is derived from an EMBL/GenBank/DDBJ whole genome shotgun (WGS) entry which is preliminary data.</text>
</comment>
<evidence type="ECO:0000313" key="2">
    <source>
        <dbReference type="EMBL" id="HER43933.1"/>
    </source>
</evidence>
<accession>A0A7V2AVA6</accession>
<organism evidence="2">
    <name type="scientific">Eiseniibacteriota bacterium</name>
    <dbReference type="NCBI Taxonomy" id="2212470"/>
    <lineage>
        <taxon>Bacteria</taxon>
        <taxon>Candidatus Eiseniibacteriota</taxon>
    </lineage>
</organism>
<protein>
    <submittedName>
        <fullName evidence="2">Trehalose-6-phosphate synthase</fullName>
    </submittedName>
</protein>
<evidence type="ECO:0000256" key="1">
    <source>
        <dbReference type="ARBA" id="ARBA00008799"/>
    </source>
</evidence>
<dbReference type="Pfam" id="PF00982">
    <property type="entry name" value="Glyco_transf_20"/>
    <property type="match status" value="1"/>
</dbReference>
<dbReference type="EMBL" id="DSEC01000402">
    <property type="protein sequence ID" value="HER43933.1"/>
    <property type="molecule type" value="Genomic_DNA"/>
</dbReference>
<dbReference type="AlphaFoldDB" id="A0A7V2AVA6"/>
<dbReference type="GO" id="GO:0004805">
    <property type="term" value="F:trehalose-phosphatase activity"/>
    <property type="evidence" value="ECO:0007669"/>
    <property type="project" value="TreeGrafter"/>
</dbReference>
<proteinExistence type="inferred from homology"/>
<dbReference type="PANTHER" id="PTHR10788:SF106">
    <property type="entry name" value="BCDNA.GH08860"/>
    <property type="match status" value="1"/>
</dbReference>
<dbReference type="Gene3D" id="3.40.50.2000">
    <property type="entry name" value="Glycogen Phosphorylase B"/>
    <property type="match status" value="1"/>
</dbReference>
<dbReference type="GO" id="GO:0003825">
    <property type="term" value="F:alpha,alpha-trehalose-phosphate synthase (UDP-forming) activity"/>
    <property type="evidence" value="ECO:0007669"/>
    <property type="project" value="TreeGrafter"/>
</dbReference>
<dbReference type="GO" id="GO:0005829">
    <property type="term" value="C:cytosol"/>
    <property type="evidence" value="ECO:0007669"/>
    <property type="project" value="TreeGrafter"/>
</dbReference>
<gene>
    <name evidence="2" type="ORF">ENO08_05690</name>
</gene>
<comment type="similarity">
    <text evidence="1">Belongs to the glycosyltransferase 20 family.</text>
</comment>